<feature type="chain" id="PRO_5013357380" description="Fibronectin type-III domain-containing protein" evidence="2">
    <location>
        <begin position="16"/>
        <end position="840"/>
    </location>
</feature>
<dbReference type="CDD" id="cd00063">
    <property type="entry name" value="FN3"/>
    <property type="match status" value="1"/>
</dbReference>
<dbReference type="OrthoDB" id="6419344at2759"/>
<gene>
    <name evidence="4" type="ORF">AV274_0421</name>
</gene>
<feature type="domain" description="Fibronectin type-III" evidence="3">
    <location>
        <begin position="205"/>
        <end position="294"/>
    </location>
</feature>
<dbReference type="InterPro" id="IPR050991">
    <property type="entry name" value="ECM_Regulatory_Proteins"/>
</dbReference>
<dbReference type="SMART" id="SM00060">
    <property type="entry name" value="FN3"/>
    <property type="match status" value="2"/>
</dbReference>
<dbReference type="Gene3D" id="2.60.40.10">
    <property type="entry name" value="Immunoglobulins"/>
    <property type="match status" value="2"/>
</dbReference>
<dbReference type="InterPro" id="IPR036116">
    <property type="entry name" value="FN3_sf"/>
</dbReference>
<dbReference type="Proteomes" id="UP000078348">
    <property type="component" value="Unassembled WGS sequence"/>
</dbReference>
<keyword evidence="5" id="KW-1185">Reference proteome</keyword>
<dbReference type="PANTHER" id="PTHR46708:SF2">
    <property type="entry name" value="FIBRONECTIN TYPE-III DOMAIN-CONTAINING PROTEIN"/>
    <property type="match status" value="1"/>
</dbReference>
<evidence type="ECO:0000259" key="3">
    <source>
        <dbReference type="PROSITE" id="PS50853"/>
    </source>
</evidence>
<protein>
    <recommendedName>
        <fullName evidence="3">Fibronectin type-III domain-containing protein</fullName>
    </recommendedName>
</protein>
<evidence type="ECO:0000313" key="4">
    <source>
        <dbReference type="EMBL" id="OAO17818.1"/>
    </source>
</evidence>
<accession>A0A196SL93</accession>
<dbReference type="InterPro" id="IPR013783">
    <property type="entry name" value="Ig-like_fold"/>
</dbReference>
<feature type="signal peptide" evidence="2">
    <location>
        <begin position="1"/>
        <end position="15"/>
    </location>
</feature>
<dbReference type="Pfam" id="PF00041">
    <property type="entry name" value="fn3"/>
    <property type="match status" value="1"/>
</dbReference>
<dbReference type="PROSITE" id="PS50853">
    <property type="entry name" value="FN3"/>
    <property type="match status" value="2"/>
</dbReference>
<dbReference type="PANTHER" id="PTHR46708">
    <property type="entry name" value="TENASCIN"/>
    <property type="match status" value="1"/>
</dbReference>
<dbReference type="InterPro" id="IPR003961">
    <property type="entry name" value="FN3_dom"/>
</dbReference>
<organism evidence="4 5">
    <name type="scientific">Blastocystis sp. subtype 1 (strain ATCC 50177 / NandII)</name>
    <dbReference type="NCBI Taxonomy" id="478820"/>
    <lineage>
        <taxon>Eukaryota</taxon>
        <taxon>Sar</taxon>
        <taxon>Stramenopiles</taxon>
        <taxon>Bigyra</taxon>
        <taxon>Opalozoa</taxon>
        <taxon>Opalinata</taxon>
        <taxon>Blastocystidae</taxon>
        <taxon>Blastocystis</taxon>
    </lineage>
</organism>
<feature type="domain" description="Fibronectin type-III" evidence="3">
    <location>
        <begin position="18"/>
        <end position="104"/>
    </location>
</feature>
<keyword evidence="2" id="KW-0732">Signal</keyword>
<reference evidence="4 5" key="1">
    <citation type="submission" date="2016-05" db="EMBL/GenBank/DDBJ databases">
        <title>Nuclear genome of Blastocystis sp. subtype 1 NandII.</title>
        <authorList>
            <person name="Gentekaki E."/>
            <person name="Curtis B."/>
            <person name="Stairs C."/>
            <person name="Eme L."/>
            <person name="Herman E."/>
            <person name="Klimes V."/>
            <person name="Arias M.C."/>
            <person name="Elias M."/>
            <person name="Hilliou F."/>
            <person name="Klute M."/>
            <person name="Malik S.-B."/>
            <person name="Pightling A."/>
            <person name="Rachubinski R."/>
            <person name="Salas D."/>
            <person name="Schlacht A."/>
            <person name="Suga H."/>
            <person name="Archibald J."/>
            <person name="Ball S.G."/>
            <person name="Clark G."/>
            <person name="Dacks J."/>
            <person name="Van Der Giezen M."/>
            <person name="Tsaousis A."/>
            <person name="Roger A."/>
        </authorList>
    </citation>
    <scope>NUCLEOTIDE SEQUENCE [LARGE SCALE GENOMIC DNA]</scope>
    <source>
        <strain evidence="5">ATCC 50177 / NandII</strain>
    </source>
</reference>
<name>A0A196SL93_BLAHN</name>
<proteinExistence type="predicted"/>
<comment type="caution">
    <text evidence="4">The sequence shown here is derived from an EMBL/GenBank/DDBJ whole genome shotgun (WGS) entry which is preliminary data.</text>
</comment>
<dbReference type="AlphaFoldDB" id="A0A196SL93"/>
<evidence type="ECO:0000313" key="5">
    <source>
        <dbReference type="Proteomes" id="UP000078348"/>
    </source>
</evidence>
<dbReference type="SUPFAM" id="SSF49265">
    <property type="entry name" value="Fibronectin type III"/>
    <property type="match status" value="2"/>
</dbReference>
<sequence>MKFVFALCVLSVVLSVEGPKDLKLDLMSGSSISISWSAVDEASSYDVDVKPAPTMENDLSVPTNYAFVDGLKADVEYSIRVAARINGALTSYSNVLKVTPSGAPIIAPAPHVLSFDETSVTLGRRHMRHYRNGNDLKKVIVAVQEEGGESKELEFSYSLPLKVQGLTTGKSYSFAWRFGNEKGVQETLSRFSPAVTLRAATVPEPPSNVHIKVVDDALLVRWHMKESGGRPVLKFNVRVSDASGRVLFEKTAYRDFIAFHHVPQRDDLQVAVSAMTALGLSAWSQPYVFASSRPRIALQAVEAHDTTAMVHLNLTAPGNVVCSVYSASIRPAFTERRVNHAGHARVFIAGLSQGAAYEVSCSLSAASATGATGATGAAVTSNTLSFTTQHHADAHVSITEVEAFATFARVHVKSEVPGTVMCFPHRKHFGDVSAHAFRRFAKTVFLKDRAEEKTLVFAGLHRGSQYRLKCMMAHELAHLTHDGRHMRRLSEAAGSETEFATQSNPVSTQPKVTRVLPEPSLAVTAHTLVTIAFDVPVAMGAGVVYLGHSPNAMEFPVTLAAVSGLTASFAMPVFSGRVYLTVPAGAVVSEESGDGNEAFQFGTAAFWHYEERGENQCLLQTQTIARRAGVVRYQCEDPVVLPAECAAVFGEVAVPASAMHTSERVLSFRVPAAVELALAQEVRFTLANCGLNAETTVRVADTIPQPRVVAITPAGELAAGETVTVELEFDEQVHAAVEQPQIVVLGQEAAVPVEVSGARVRFQLTVPDVEMLRFVLQKEVLRDDMDRPLESDVEFSRFVGAACGPAYLESKIQADSLCRCRRTSTQCECHCGEFGISKVY</sequence>
<evidence type="ECO:0000256" key="1">
    <source>
        <dbReference type="ARBA" id="ARBA00022737"/>
    </source>
</evidence>
<keyword evidence="1" id="KW-0677">Repeat</keyword>
<dbReference type="EMBL" id="LXWW01000016">
    <property type="protein sequence ID" value="OAO17818.1"/>
    <property type="molecule type" value="Genomic_DNA"/>
</dbReference>
<evidence type="ECO:0000256" key="2">
    <source>
        <dbReference type="SAM" id="SignalP"/>
    </source>
</evidence>